<dbReference type="EMBL" id="JACHEN010000001">
    <property type="protein sequence ID" value="MBB6214065.1"/>
    <property type="molecule type" value="Genomic_DNA"/>
</dbReference>
<organism evidence="2 3">
    <name type="scientific">Anaerosolibacter carboniphilus</name>
    <dbReference type="NCBI Taxonomy" id="1417629"/>
    <lineage>
        <taxon>Bacteria</taxon>
        <taxon>Bacillati</taxon>
        <taxon>Bacillota</taxon>
        <taxon>Clostridia</taxon>
        <taxon>Peptostreptococcales</taxon>
        <taxon>Thermotaleaceae</taxon>
        <taxon>Anaerosolibacter</taxon>
    </lineage>
</organism>
<dbReference type="AlphaFoldDB" id="A0A841KV54"/>
<name>A0A841KV54_9FIRM</name>
<dbReference type="RefSeq" id="WP_184307145.1">
    <property type="nucleotide sequence ID" value="NZ_JACHEN010000001.1"/>
</dbReference>
<gene>
    <name evidence="2" type="ORF">HNQ80_000134</name>
</gene>
<protein>
    <submittedName>
        <fullName evidence="2">Phage virion morphogenesis protein</fullName>
    </submittedName>
</protein>
<proteinExistence type="predicted"/>
<dbReference type="Pfam" id="PF05069">
    <property type="entry name" value="Phage_tail_S"/>
    <property type="match status" value="1"/>
</dbReference>
<evidence type="ECO:0000313" key="3">
    <source>
        <dbReference type="Proteomes" id="UP000579281"/>
    </source>
</evidence>
<evidence type="ECO:0000256" key="1">
    <source>
        <dbReference type="SAM" id="MobiDB-lite"/>
    </source>
</evidence>
<dbReference type="Proteomes" id="UP000579281">
    <property type="component" value="Unassembled WGS sequence"/>
</dbReference>
<sequence length="161" mass="18213">MNSIRLEGDVARLTKTLKNMENTDFKGINQAIAESLRTTTRERFKDQKSPSGKEWKKSIRAREQGGTTLSDSARLKNSIRSKSDESSAAVGTNTIYARTHQFGDKRTIRAKTKNGLKIRVGGKWFTKKQVTIRVPERPFLGISNEDTKEIQSILEDALRDK</sequence>
<comment type="caution">
    <text evidence="2">The sequence shown here is derived from an EMBL/GenBank/DDBJ whole genome shotgun (WGS) entry which is preliminary data.</text>
</comment>
<accession>A0A841KV54</accession>
<dbReference type="NCBIfam" id="TIGR01635">
    <property type="entry name" value="tail_comp_S"/>
    <property type="match status" value="1"/>
</dbReference>
<evidence type="ECO:0000313" key="2">
    <source>
        <dbReference type="EMBL" id="MBB6214065.1"/>
    </source>
</evidence>
<feature type="region of interest" description="Disordered" evidence="1">
    <location>
        <begin position="40"/>
        <end position="70"/>
    </location>
</feature>
<dbReference type="InterPro" id="IPR006522">
    <property type="entry name" value="Phage_virion_morphogenesis"/>
</dbReference>
<keyword evidence="3" id="KW-1185">Reference proteome</keyword>
<reference evidence="2 3" key="1">
    <citation type="submission" date="2020-08" db="EMBL/GenBank/DDBJ databases">
        <title>Genomic Encyclopedia of Type Strains, Phase IV (KMG-IV): sequencing the most valuable type-strain genomes for metagenomic binning, comparative biology and taxonomic classification.</title>
        <authorList>
            <person name="Goeker M."/>
        </authorList>
    </citation>
    <scope>NUCLEOTIDE SEQUENCE [LARGE SCALE GENOMIC DNA]</scope>
    <source>
        <strain evidence="2 3">DSM 103526</strain>
    </source>
</reference>
<feature type="compositionally biased region" description="Basic and acidic residues" evidence="1">
    <location>
        <begin position="40"/>
        <end position="63"/>
    </location>
</feature>